<name>K1WWL2_MARBU</name>
<dbReference type="STRING" id="1072389.K1WWL2"/>
<protein>
    <submittedName>
        <fullName evidence="3">Tetraspanin</fullName>
    </submittedName>
</protein>
<dbReference type="eggNOG" id="ENOG502S3E8">
    <property type="taxonomic scope" value="Eukaryota"/>
</dbReference>
<feature type="transmembrane region" description="Helical" evidence="2">
    <location>
        <begin position="221"/>
        <end position="240"/>
    </location>
</feature>
<organism evidence="3 4">
    <name type="scientific">Marssonina brunnea f. sp. multigermtubi (strain MB_m1)</name>
    <name type="common">Marssonina leaf spot fungus</name>
    <dbReference type="NCBI Taxonomy" id="1072389"/>
    <lineage>
        <taxon>Eukaryota</taxon>
        <taxon>Fungi</taxon>
        <taxon>Dikarya</taxon>
        <taxon>Ascomycota</taxon>
        <taxon>Pezizomycotina</taxon>
        <taxon>Leotiomycetes</taxon>
        <taxon>Helotiales</taxon>
        <taxon>Drepanopezizaceae</taxon>
        <taxon>Drepanopeziza</taxon>
    </lineage>
</organism>
<evidence type="ECO:0000256" key="1">
    <source>
        <dbReference type="SAM" id="MobiDB-lite"/>
    </source>
</evidence>
<dbReference type="HOGENOM" id="CLU_066479_0_1_1"/>
<evidence type="ECO:0000256" key="2">
    <source>
        <dbReference type="SAM" id="Phobius"/>
    </source>
</evidence>
<dbReference type="GeneID" id="18761311"/>
<keyword evidence="2" id="KW-1133">Transmembrane helix</keyword>
<feature type="transmembrane region" description="Helical" evidence="2">
    <location>
        <begin position="138"/>
        <end position="161"/>
    </location>
</feature>
<evidence type="ECO:0000313" key="3">
    <source>
        <dbReference type="EMBL" id="EKD16907.1"/>
    </source>
</evidence>
<feature type="region of interest" description="Disordered" evidence="1">
    <location>
        <begin position="1"/>
        <end position="46"/>
    </location>
</feature>
<dbReference type="KEGG" id="mbe:MBM_05376"/>
<dbReference type="Proteomes" id="UP000006753">
    <property type="component" value="Unassembled WGS sequence"/>
</dbReference>
<keyword evidence="2" id="KW-0812">Transmembrane</keyword>
<dbReference type="EMBL" id="JH921438">
    <property type="protein sequence ID" value="EKD16907.1"/>
    <property type="molecule type" value="Genomic_DNA"/>
</dbReference>
<keyword evidence="2" id="KW-0472">Membrane</keyword>
<evidence type="ECO:0000313" key="4">
    <source>
        <dbReference type="Proteomes" id="UP000006753"/>
    </source>
</evidence>
<dbReference type="AlphaFoldDB" id="K1WWL2"/>
<reference evidence="3 4" key="1">
    <citation type="journal article" date="2012" name="BMC Genomics">
        <title>Sequencing the genome of Marssonina brunnea reveals fungus-poplar co-evolution.</title>
        <authorList>
            <person name="Zhu S."/>
            <person name="Cao Y.-Z."/>
            <person name="Jiang C."/>
            <person name="Tan B.-Y."/>
            <person name="Wang Z."/>
            <person name="Feng S."/>
            <person name="Zhang L."/>
            <person name="Su X.-H."/>
            <person name="Brejova B."/>
            <person name="Vinar T."/>
            <person name="Xu M."/>
            <person name="Wang M.-X."/>
            <person name="Zhang S.-G."/>
            <person name="Huang M.-R."/>
            <person name="Wu R."/>
            <person name="Zhou Y."/>
        </authorList>
    </citation>
    <scope>NUCLEOTIDE SEQUENCE [LARGE SCALE GENOMIC DNA]</scope>
    <source>
        <strain evidence="3 4">MB_m1</strain>
    </source>
</reference>
<keyword evidence="4" id="KW-1185">Reference proteome</keyword>
<gene>
    <name evidence="3" type="ORF">MBM_05376</name>
</gene>
<sequence length="357" mass="39471">MFHGRGWGAANEGSYEVSLSNPQFQTPTSEASPSPSPLPVTSNLKPQTPNYFGLRRDQTTVEDTCIRTCTASNFEAYRVPKNPFTMQLQTQGQVQVFPSLPTILSLVRRSSSVFVKERNLQLSNPLSRPIVEMARDNILLTYFLVDVLFVATGGLLIIFAFTTKFEITEQKTADNVARDLLLDMCPLNAAIGNAILVFFTFLMTVPAIVMRTSRGWLKFAGYLTVISGLVTMVIGLTIWFETLKTRENLFTIWKSQPPSIQSLLQQEFACCGYLNSTSPPFVVDATCVDNLVAAAEGGCVGPLSSFANNFLDIVFTGAFGIVGIDVVFILATAILLKDRKEKERYRHIDEKSGTRGF</sequence>
<feature type="transmembrane region" description="Helical" evidence="2">
    <location>
        <begin position="190"/>
        <end position="209"/>
    </location>
</feature>
<feature type="compositionally biased region" description="Polar residues" evidence="1">
    <location>
        <begin position="17"/>
        <end position="26"/>
    </location>
</feature>
<accession>K1WWL2</accession>
<feature type="transmembrane region" description="Helical" evidence="2">
    <location>
        <begin position="313"/>
        <end position="336"/>
    </location>
</feature>
<dbReference type="OMA" id="LGQCPLT"/>
<dbReference type="InParanoid" id="K1WWL2"/>
<proteinExistence type="predicted"/>
<dbReference type="OrthoDB" id="2279611at2759"/>